<dbReference type="EMBL" id="JAGGKC010000045">
    <property type="protein sequence ID" value="MBP1920866.1"/>
    <property type="molecule type" value="Genomic_DNA"/>
</dbReference>
<gene>
    <name evidence="1" type="ORF">J2Z34_003383</name>
</gene>
<dbReference type="InterPro" id="IPR024747">
    <property type="entry name" value="Pyridox_Oxase-rel"/>
</dbReference>
<keyword evidence="2" id="KW-1185">Reference proteome</keyword>
<dbReference type="PANTHER" id="PTHR34071:SF2">
    <property type="entry name" value="FLAVIN-NUCLEOTIDE-BINDING PROTEIN"/>
    <property type="match status" value="1"/>
</dbReference>
<protein>
    <submittedName>
        <fullName evidence="1">Nitroimidazol reductase NimA-like FMN-containing flavoprotein (Pyridoxamine 5'-phosphate oxidase superfamily)</fullName>
    </submittedName>
</protein>
<dbReference type="Proteomes" id="UP001519271">
    <property type="component" value="Unassembled WGS sequence"/>
</dbReference>
<dbReference type="PANTHER" id="PTHR34071">
    <property type="entry name" value="5-NITROIMIDAZOLE ANTIBIOTICS RESISTANCE PROTEIN, NIMA-FAMILY-RELATED PROTEIN-RELATED"/>
    <property type="match status" value="1"/>
</dbReference>
<dbReference type="SUPFAM" id="SSF50475">
    <property type="entry name" value="FMN-binding split barrel"/>
    <property type="match status" value="1"/>
</dbReference>
<dbReference type="Gene3D" id="2.30.110.10">
    <property type="entry name" value="Electron Transport, Fmn-binding Protein, Chain A"/>
    <property type="match status" value="1"/>
</dbReference>
<reference evidence="1 2" key="1">
    <citation type="submission" date="2021-03" db="EMBL/GenBank/DDBJ databases">
        <title>Genomic Encyclopedia of Type Strains, Phase IV (KMG-IV): sequencing the most valuable type-strain genomes for metagenomic binning, comparative biology and taxonomic classification.</title>
        <authorList>
            <person name="Goeker M."/>
        </authorList>
    </citation>
    <scope>NUCLEOTIDE SEQUENCE [LARGE SCALE GENOMIC DNA]</scope>
    <source>
        <strain evidence="1 2">DSM 6139</strain>
    </source>
</reference>
<accession>A0ABS4G8J5</accession>
<dbReference type="InterPro" id="IPR012349">
    <property type="entry name" value="Split_barrel_FMN-bd"/>
</dbReference>
<name>A0ABS4G8J5_9CLOT</name>
<dbReference type="RefSeq" id="WP_209461017.1">
    <property type="nucleotide sequence ID" value="NZ_JAGGKC010000045.1"/>
</dbReference>
<evidence type="ECO:0000313" key="1">
    <source>
        <dbReference type="EMBL" id="MBP1920866.1"/>
    </source>
</evidence>
<evidence type="ECO:0000313" key="2">
    <source>
        <dbReference type="Proteomes" id="UP001519271"/>
    </source>
</evidence>
<sequence>MRRTDREMDLSAAEKALEKGSFGVLSVMGTDGFPYGIPVNYVVKDGFIYIHCAKEGKKLSDIASYPRVSFTVVTRSDILCDKFSTDYESVVVFGEAVEYIGEDKGSILFEFIRKYSREYLDEGSLYVEKMKNFTSLICVSIDRLTGKRRKGKSE</sequence>
<organism evidence="1 2">
    <name type="scientific">Youngiibacter multivorans</name>
    <dbReference type="NCBI Taxonomy" id="937251"/>
    <lineage>
        <taxon>Bacteria</taxon>
        <taxon>Bacillati</taxon>
        <taxon>Bacillota</taxon>
        <taxon>Clostridia</taxon>
        <taxon>Eubacteriales</taxon>
        <taxon>Clostridiaceae</taxon>
        <taxon>Youngiibacter</taxon>
    </lineage>
</organism>
<proteinExistence type="predicted"/>
<comment type="caution">
    <text evidence="1">The sequence shown here is derived from an EMBL/GenBank/DDBJ whole genome shotgun (WGS) entry which is preliminary data.</text>
</comment>
<dbReference type="Pfam" id="PF12900">
    <property type="entry name" value="Pyridox_ox_2"/>
    <property type="match status" value="1"/>
</dbReference>